<comment type="catalytic activity">
    <reaction evidence="16">
        <text>Preferential cleavage: (Ac)2-L-Lys-D-Ala-|-D-Ala. Also transpeptidation of peptidyl-alanyl moieties that are N-acyl substituents of D-alanine.</text>
        <dbReference type="EC" id="3.4.16.4"/>
    </reaction>
</comment>
<dbReference type="GO" id="GO:0009252">
    <property type="term" value="P:peptidoglycan biosynthetic process"/>
    <property type="evidence" value="ECO:0007669"/>
    <property type="project" value="UniProtKB-KW"/>
</dbReference>
<evidence type="ECO:0000313" key="21">
    <source>
        <dbReference type="EMBL" id="SDK80489.1"/>
    </source>
</evidence>
<dbReference type="Pfam" id="PF00912">
    <property type="entry name" value="Transgly"/>
    <property type="match status" value="1"/>
</dbReference>
<reference evidence="21 22" key="1">
    <citation type="submission" date="2016-10" db="EMBL/GenBank/DDBJ databases">
        <authorList>
            <person name="de Groot N.N."/>
        </authorList>
    </citation>
    <scope>NUCLEOTIDE SEQUENCE [LARGE SCALE GENOMIC DNA]</scope>
    <source>
        <strain evidence="21 22">DSM 25186</strain>
    </source>
</reference>
<evidence type="ECO:0000256" key="15">
    <source>
        <dbReference type="ARBA" id="ARBA00023316"/>
    </source>
</evidence>
<keyword evidence="18" id="KW-1133">Transmembrane helix</keyword>
<evidence type="ECO:0000256" key="6">
    <source>
        <dbReference type="ARBA" id="ARBA00022645"/>
    </source>
</evidence>
<dbReference type="InterPro" id="IPR036950">
    <property type="entry name" value="PBP_transglycosylase"/>
</dbReference>
<comment type="catalytic activity">
    <reaction evidence="17">
        <text>[GlcNAc-(1-&gt;4)-Mur2Ac(oyl-L-Ala-gamma-D-Glu-L-Lys-D-Ala-D-Ala)](n)-di-trans,octa-cis-undecaprenyl diphosphate + beta-D-GlcNAc-(1-&gt;4)-Mur2Ac(oyl-L-Ala-gamma-D-Glu-L-Lys-D-Ala-D-Ala)-di-trans,octa-cis-undecaprenyl diphosphate = [GlcNAc-(1-&gt;4)-Mur2Ac(oyl-L-Ala-gamma-D-Glu-L-Lys-D-Ala-D-Ala)](n+1)-di-trans,octa-cis-undecaprenyl diphosphate + di-trans,octa-cis-undecaprenyl diphosphate + H(+)</text>
        <dbReference type="Rhea" id="RHEA:23708"/>
        <dbReference type="Rhea" id="RHEA-COMP:9602"/>
        <dbReference type="Rhea" id="RHEA-COMP:9603"/>
        <dbReference type="ChEBI" id="CHEBI:15378"/>
        <dbReference type="ChEBI" id="CHEBI:58405"/>
        <dbReference type="ChEBI" id="CHEBI:60033"/>
        <dbReference type="ChEBI" id="CHEBI:78435"/>
        <dbReference type="EC" id="2.4.99.28"/>
    </reaction>
</comment>
<feature type="domain" description="Glycosyl transferase family 51" evidence="20">
    <location>
        <begin position="82"/>
        <end position="267"/>
    </location>
</feature>
<keyword evidence="11" id="KW-0133">Cell shape</keyword>
<organism evidence="21 22">
    <name type="scientific">Catalinimonas alkaloidigena</name>
    <dbReference type="NCBI Taxonomy" id="1075417"/>
    <lineage>
        <taxon>Bacteria</taxon>
        <taxon>Pseudomonadati</taxon>
        <taxon>Bacteroidota</taxon>
        <taxon>Cytophagia</taxon>
        <taxon>Cytophagales</taxon>
        <taxon>Catalimonadaceae</taxon>
        <taxon>Catalinimonas</taxon>
    </lineage>
</organism>
<dbReference type="GO" id="GO:0071555">
    <property type="term" value="P:cell wall organization"/>
    <property type="evidence" value="ECO:0007669"/>
    <property type="project" value="UniProtKB-KW"/>
</dbReference>
<evidence type="ECO:0000256" key="4">
    <source>
        <dbReference type="ARBA" id="ARBA00007739"/>
    </source>
</evidence>
<evidence type="ECO:0000256" key="12">
    <source>
        <dbReference type="ARBA" id="ARBA00022984"/>
    </source>
</evidence>
<dbReference type="InterPro" id="IPR050396">
    <property type="entry name" value="Glycosyltr_51/Transpeptidase"/>
</dbReference>
<evidence type="ECO:0000256" key="14">
    <source>
        <dbReference type="ARBA" id="ARBA00023268"/>
    </source>
</evidence>
<evidence type="ECO:0000256" key="3">
    <source>
        <dbReference type="ARBA" id="ARBA00007090"/>
    </source>
</evidence>
<keyword evidence="10" id="KW-0378">Hydrolase</keyword>
<evidence type="ECO:0000259" key="20">
    <source>
        <dbReference type="Pfam" id="PF00912"/>
    </source>
</evidence>
<dbReference type="PANTHER" id="PTHR32282:SF11">
    <property type="entry name" value="PENICILLIN-BINDING PROTEIN 1B"/>
    <property type="match status" value="1"/>
</dbReference>
<evidence type="ECO:0000256" key="5">
    <source>
        <dbReference type="ARBA" id="ARBA00022475"/>
    </source>
</evidence>
<dbReference type="GO" id="GO:0008360">
    <property type="term" value="P:regulation of cell shape"/>
    <property type="evidence" value="ECO:0007669"/>
    <property type="project" value="UniProtKB-KW"/>
</dbReference>
<keyword evidence="18" id="KW-0812">Transmembrane</keyword>
<evidence type="ECO:0000256" key="9">
    <source>
        <dbReference type="ARBA" id="ARBA00022679"/>
    </source>
</evidence>
<protein>
    <submittedName>
        <fullName evidence="21">Penicillin-binding protein 1A</fullName>
    </submittedName>
</protein>
<evidence type="ECO:0000259" key="19">
    <source>
        <dbReference type="Pfam" id="PF00905"/>
    </source>
</evidence>
<dbReference type="PANTHER" id="PTHR32282">
    <property type="entry name" value="BINDING PROTEIN TRANSPEPTIDASE, PUTATIVE-RELATED"/>
    <property type="match status" value="1"/>
</dbReference>
<dbReference type="GO" id="GO:0006508">
    <property type="term" value="P:proteolysis"/>
    <property type="evidence" value="ECO:0007669"/>
    <property type="project" value="UniProtKB-KW"/>
</dbReference>
<sequence>MQLILSQADALAKRVAAYFQHTFQRKSIRILWVSAAVALVLPLVFLWAIEINALHLFGPMPGMAKLENPKIAVPSYVFTSDGQLLGKYFRENRSPVEFSDLPPHLIEALLATEDIRYREHSGIDPEALGSVVYYSLKGKNRGGSTITQQLTKNLYRTRGEEEQGYLSSVSGLGTLIYKLKEWILSVKIERAYTKEEILTMYLNTVAFGSEAYGVKTAAKTYFSKSLDSLTVEEAATLVGLLKATTTYNPLIHPDRSRERRNVVLAQMAKYGYLSAAEADSLQALPLVVEPTLERVADGPSGYYRHALQQNLEAWCEENGYDLYTDGLMIYTTLDSRVQAHAEAAVKKRMSQLQGVFNEHWRGQNPWIDGRKREIPNFIEQAAQRTKTYKYLAESLKGDSVAIWRAMNEPHPMRIFTWNGEVDTTLSTLDSLRYYKKLLHTGFMAMDPYNGHIKAWVGGIDYGHFQYDHVQQAKRQPGSTFKPFVYAAALEEGYSPCDRFVDQPVTVRYLENGEKKAWSPRNADWVFSGRSMSLRWAMAKSVNSITAQLTEKIGWDTVADYARRMGIDSPLEEVPSIGLGSSDVSVYEMVGAYGTFVNGGVWTQPILLARIEDRHGNLIHEFVAPRRRAISEETAYLMTYMLRGTLEEPEGTAQGLWAYDVHRGNQIGGKTGTSSNYSDGWFISVTKDLIAGTWVGAEDRSVHFRTSSLGEGGKTALPLVGEFLEQVYDDDSLGYAFGKFNKPEAEIKKQYQCPTIIPEPIDIAIDSVVIEAKRVQPLPLGPTQAKAEPALPVVGGIRSIVQTEGNRAVRNQE</sequence>
<dbReference type="GO" id="GO:0008658">
    <property type="term" value="F:penicillin binding"/>
    <property type="evidence" value="ECO:0007669"/>
    <property type="project" value="InterPro"/>
</dbReference>
<evidence type="ECO:0000256" key="18">
    <source>
        <dbReference type="SAM" id="Phobius"/>
    </source>
</evidence>
<dbReference type="EMBL" id="FNFO01000003">
    <property type="protein sequence ID" value="SDK80489.1"/>
    <property type="molecule type" value="Genomic_DNA"/>
</dbReference>
<dbReference type="Gene3D" id="1.10.3810.10">
    <property type="entry name" value="Biosynthetic peptidoglycan transglycosylase-like"/>
    <property type="match status" value="1"/>
</dbReference>
<evidence type="ECO:0000256" key="11">
    <source>
        <dbReference type="ARBA" id="ARBA00022960"/>
    </source>
</evidence>
<dbReference type="InterPro" id="IPR001264">
    <property type="entry name" value="Glyco_trans_51"/>
</dbReference>
<dbReference type="SUPFAM" id="SSF53955">
    <property type="entry name" value="Lysozyme-like"/>
    <property type="match status" value="1"/>
</dbReference>
<keyword evidence="15" id="KW-0961">Cell wall biogenesis/degradation</keyword>
<keyword evidence="9" id="KW-0808">Transferase</keyword>
<dbReference type="GO" id="GO:0030288">
    <property type="term" value="C:outer membrane-bounded periplasmic space"/>
    <property type="evidence" value="ECO:0007669"/>
    <property type="project" value="TreeGrafter"/>
</dbReference>
<dbReference type="GO" id="GO:0009002">
    <property type="term" value="F:serine-type D-Ala-D-Ala carboxypeptidase activity"/>
    <property type="evidence" value="ECO:0007669"/>
    <property type="project" value="UniProtKB-EC"/>
</dbReference>
<comment type="subcellular location">
    <subcellularLocation>
        <location evidence="1">Cell membrane</location>
    </subcellularLocation>
</comment>
<evidence type="ECO:0000256" key="17">
    <source>
        <dbReference type="ARBA" id="ARBA00049902"/>
    </source>
</evidence>
<dbReference type="InterPro" id="IPR012338">
    <property type="entry name" value="Beta-lactam/transpept-like"/>
</dbReference>
<keyword evidence="12" id="KW-0573">Peptidoglycan synthesis</keyword>
<evidence type="ECO:0000256" key="8">
    <source>
        <dbReference type="ARBA" id="ARBA00022676"/>
    </source>
</evidence>
<evidence type="ECO:0000313" key="22">
    <source>
        <dbReference type="Proteomes" id="UP000198510"/>
    </source>
</evidence>
<dbReference type="OrthoDB" id="9766909at2"/>
<keyword evidence="7" id="KW-0645">Protease</keyword>
<dbReference type="InterPro" id="IPR023346">
    <property type="entry name" value="Lysozyme-like_dom_sf"/>
</dbReference>
<dbReference type="Pfam" id="PF00905">
    <property type="entry name" value="Transpeptidase"/>
    <property type="match status" value="1"/>
</dbReference>
<evidence type="ECO:0000256" key="2">
    <source>
        <dbReference type="ARBA" id="ARBA00004752"/>
    </source>
</evidence>
<keyword evidence="5" id="KW-1003">Cell membrane</keyword>
<dbReference type="STRING" id="1075417.SAMN05421823_103606"/>
<comment type="similarity">
    <text evidence="3">In the C-terminal section; belongs to the transpeptidase family.</text>
</comment>
<comment type="pathway">
    <text evidence="2">Cell wall biogenesis; peptidoglycan biosynthesis.</text>
</comment>
<evidence type="ECO:0000256" key="7">
    <source>
        <dbReference type="ARBA" id="ARBA00022670"/>
    </source>
</evidence>
<keyword evidence="6" id="KW-0121">Carboxypeptidase</keyword>
<dbReference type="InterPro" id="IPR001460">
    <property type="entry name" value="PCN-bd_Tpept"/>
</dbReference>
<evidence type="ECO:0000256" key="1">
    <source>
        <dbReference type="ARBA" id="ARBA00004236"/>
    </source>
</evidence>
<keyword evidence="22" id="KW-1185">Reference proteome</keyword>
<accession>A0A1G9EWK0</accession>
<dbReference type="Gene3D" id="3.40.710.10">
    <property type="entry name" value="DD-peptidase/beta-lactamase superfamily"/>
    <property type="match status" value="2"/>
</dbReference>
<dbReference type="Proteomes" id="UP000198510">
    <property type="component" value="Unassembled WGS sequence"/>
</dbReference>
<gene>
    <name evidence="21" type="ORF">SAMN05421823_103606</name>
</gene>
<keyword evidence="14" id="KW-0511">Multifunctional enzyme</keyword>
<keyword evidence="13 18" id="KW-0472">Membrane</keyword>
<evidence type="ECO:0000256" key="13">
    <source>
        <dbReference type="ARBA" id="ARBA00023136"/>
    </source>
</evidence>
<dbReference type="AlphaFoldDB" id="A0A1G9EWK0"/>
<dbReference type="GO" id="GO:0005886">
    <property type="term" value="C:plasma membrane"/>
    <property type="evidence" value="ECO:0007669"/>
    <property type="project" value="UniProtKB-SubCell"/>
</dbReference>
<dbReference type="SUPFAM" id="SSF56601">
    <property type="entry name" value="beta-lactamase/transpeptidase-like"/>
    <property type="match status" value="1"/>
</dbReference>
<feature type="domain" description="Penicillin-binding protein transpeptidase" evidence="19">
    <location>
        <begin position="441"/>
        <end position="685"/>
    </location>
</feature>
<evidence type="ECO:0000256" key="10">
    <source>
        <dbReference type="ARBA" id="ARBA00022801"/>
    </source>
</evidence>
<keyword evidence="8" id="KW-0328">Glycosyltransferase</keyword>
<proteinExistence type="inferred from homology"/>
<dbReference type="GO" id="GO:0008955">
    <property type="term" value="F:peptidoglycan glycosyltransferase activity"/>
    <property type="evidence" value="ECO:0007669"/>
    <property type="project" value="UniProtKB-EC"/>
</dbReference>
<comment type="similarity">
    <text evidence="4">In the N-terminal section; belongs to the glycosyltransferase 51 family.</text>
</comment>
<feature type="transmembrane region" description="Helical" evidence="18">
    <location>
        <begin position="30"/>
        <end position="49"/>
    </location>
</feature>
<evidence type="ECO:0000256" key="16">
    <source>
        <dbReference type="ARBA" id="ARBA00034000"/>
    </source>
</evidence>
<name>A0A1G9EWK0_9BACT</name>